<dbReference type="InterPro" id="IPR052965">
    <property type="entry name" value="Pigment-catalase-like"/>
</dbReference>
<gene>
    <name evidence="3" type="ORF">ZT3D7_G3307</name>
</gene>
<dbReference type="PANTHER" id="PTHR31694:SF26">
    <property type="entry name" value="OS05G0151100 PROTEIN"/>
    <property type="match status" value="1"/>
</dbReference>
<feature type="compositionally biased region" description="Gly residues" evidence="1">
    <location>
        <begin position="316"/>
        <end position="325"/>
    </location>
</feature>
<dbReference type="Proteomes" id="UP000215127">
    <property type="component" value="Chromosome 2"/>
</dbReference>
<accession>A0A1X7RL73</accession>
<dbReference type="CDD" id="cd00657">
    <property type="entry name" value="Ferritin_like"/>
    <property type="match status" value="1"/>
</dbReference>
<dbReference type="AlphaFoldDB" id="A0A1X7RL73"/>
<sequence length="372" mass="38521">MRSTLIATAFAALSAAAPTKRQATKGGPSDGVILNYALTLEHLENTFYKEVLQKFTLADFQAVGLDNVFYKNLQTISSDEQTHVEFLTTALTAAGVTPVVANEYNFGLTDVPSFLTLVNILEGVGVSAYLGAAQFIASGDYLTAAGSILTVEARHSAYLRDSKRPQQLSPFPHPFDTPLSINAVYTLASPFITKNNNPNADLPVMAYTGLSYAGAPAAIGSTIEVTSAKEVSATEAYFYSVTGPIKAGLSGSGSTYQITIPEGTPAGQSYAVLTKGGLPTDETIVAGPAIIEIQDAQFGVVRDSPCADSAPSYGSNGSGSSGSGSGTNAPSYTQPQPSTTSGGSQPVNEAQDGQVTVTDDCEETHPSAPAGY</sequence>
<evidence type="ECO:0000256" key="2">
    <source>
        <dbReference type="SAM" id="SignalP"/>
    </source>
</evidence>
<proteinExistence type="predicted"/>
<dbReference type="InterPro" id="IPR009078">
    <property type="entry name" value="Ferritin-like_SF"/>
</dbReference>
<evidence type="ECO:0008006" key="5">
    <source>
        <dbReference type="Google" id="ProtNLM"/>
    </source>
</evidence>
<name>A0A1X7RL73_ZYMT9</name>
<feature type="region of interest" description="Disordered" evidence="1">
    <location>
        <begin position="305"/>
        <end position="372"/>
    </location>
</feature>
<evidence type="ECO:0000256" key="1">
    <source>
        <dbReference type="SAM" id="MobiDB-lite"/>
    </source>
</evidence>
<dbReference type="Pfam" id="PF13668">
    <property type="entry name" value="Ferritin_2"/>
    <property type="match status" value="1"/>
</dbReference>
<feature type="compositionally biased region" description="Polar residues" evidence="1">
    <location>
        <begin position="332"/>
        <end position="357"/>
    </location>
</feature>
<dbReference type="PANTHER" id="PTHR31694">
    <property type="entry name" value="DESICCATION-LIKE PROTEIN"/>
    <property type="match status" value="1"/>
</dbReference>
<feature type="chain" id="PRO_5010885604" description="Ferritin-like diiron domain-containing protein" evidence="2">
    <location>
        <begin position="17"/>
        <end position="372"/>
    </location>
</feature>
<evidence type="ECO:0000313" key="3">
    <source>
        <dbReference type="EMBL" id="SMQ48158.1"/>
    </source>
</evidence>
<feature type="signal peptide" evidence="2">
    <location>
        <begin position="1"/>
        <end position="16"/>
    </location>
</feature>
<dbReference type="SUPFAM" id="SSF47240">
    <property type="entry name" value="Ferritin-like"/>
    <property type="match status" value="1"/>
</dbReference>
<dbReference type="EMBL" id="LT853693">
    <property type="protein sequence ID" value="SMQ48158.1"/>
    <property type="molecule type" value="Genomic_DNA"/>
</dbReference>
<dbReference type="STRING" id="1276538.A0A1X7RL73"/>
<protein>
    <recommendedName>
        <fullName evidence="5">Ferritin-like diiron domain-containing protein</fullName>
    </recommendedName>
</protein>
<keyword evidence="2" id="KW-0732">Signal</keyword>
<reference evidence="3 4" key="1">
    <citation type="submission" date="2016-06" db="EMBL/GenBank/DDBJ databases">
        <authorList>
            <person name="Kjaerup R.B."/>
            <person name="Dalgaard T.S."/>
            <person name="Juul-Madsen H.R."/>
        </authorList>
    </citation>
    <scope>NUCLEOTIDE SEQUENCE [LARGE SCALE GENOMIC DNA]</scope>
</reference>
<keyword evidence="4" id="KW-1185">Reference proteome</keyword>
<organism evidence="3 4">
    <name type="scientific">Zymoseptoria tritici (strain ST99CH_3D7)</name>
    <dbReference type="NCBI Taxonomy" id="1276538"/>
    <lineage>
        <taxon>Eukaryota</taxon>
        <taxon>Fungi</taxon>
        <taxon>Dikarya</taxon>
        <taxon>Ascomycota</taxon>
        <taxon>Pezizomycotina</taxon>
        <taxon>Dothideomycetes</taxon>
        <taxon>Dothideomycetidae</taxon>
        <taxon>Mycosphaerellales</taxon>
        <taxon>Mycosphaerellaceae</taxon>
        <taxon>Zymoseptoria</taxon>
    </lineage>
</organism>
<evidence type="ECO:0000313" key="4">
    <source>
        <dbReference type="Proteomes" id="UP000215127"/>
    </source>
</evidence>